<proteinExistence type="predicted"/>
<organism evidence="1 2">
    <name type="scientific">Leisingera caerulea</name>
    <name type="common">Phaeobacter caeruleus</name>
    <dbReference type="NCBI Taxonomy" id="506591"/>
    <lineage>
        <taxon>Bacteria</taxon>
        <taxon>Pseudomonadati</taxon>
        <taxon>Pseudomonadota</taxon>
        <taxon>Alphaproteobacteria</taxon>
        <taxon>Rhodobacterales</taxon>
        <taxon>Roseobacteraceae</taxon>
        <taxon>Leisingera</taxon>
    </lineage>
</organism>
<sequence length="69" mass="7444">MLRALAARRSAALPNFFLCMAEENAAITASRGKFETSNSRVADFAAIDRTSGVRETPFVNEQAEISPPA</sequence>
<reference evidence="1" key="1">
    <citation type="submission" date="2021-08" db="EMBL/GenBank/DDBJ databases">
        <authorList>
            <person name="Nwanade C."/>
            <person name="Wang M."/>
            <person name="Masoudi A."/>
            <person name="Yu Z."/>
            <person name="Liu J."/>
        </authorList>
    </citation>
    <scope>NUCLEOTIDE SEQUENCE</scope>
    <source>
        <strain evidence="1">S141</strain>
    </source>
</reference>
<dbReference type="Proteomes" id="UP001058184">
    <property type="component" value="Chromosome"/>
</dbReference>
<evidence type="ECO:0000313" key="2">
    <source>
        <dbReference type="Proteomes" id="UP001058184"/>
    </source>
</evidence>
<name>A0ABY5WU33_LEICA</name>
<protein>
    <submittedName>
        <fullName evidence="1">Uncharacterized protein</fullName>
    </submittedName>
</protein>
<dbReference type="RefSeq" id="WP_260001574.1">
    <property type="nucleotide sequence ID" value="NZ_CP081078.1"/>
</dbReference>
<accession>A0ABY5WU33</accession>
<dbReference type="EMBL" id="CP081078">
    <property type="protein sequence ID" value="UWQ57762.1"/>
    <property type="molecule type" value="Genomic_DNA"/>
</dbReference>
<evidence type="ECO:0000313" key="1">
    <source>
        <dbReference type="EMBL" id="UWQ57762.1"/>
    </source>
</evidence>
<gene>
    <name evidence="1" type="ORF">K3722_14790</name>
</gene>
<keyword evidence="2" id="KW-1185">Reference proteome</keyword>